<organism evidence="7 8">
    <name type="scientific">Fusobacterium ulcerans</name>
    <dbReference type="NCBI Taxonomy" id="861"/>
    <lineage>
        <taxon>Bacteria</taxon>
        <taxon>Fusobacteriati</taxon>
        <taxon>Fusobacteriota</taxon>
        <taxon>Fusobacteriia</taxon>
        <taxon>Fusobacteriales</taxon>
        <taxon>Fusobacteriaceae</taxon>
        <taxon>Fusobacterium</taxon>
    </lineage>
</organism>
<dbReference type="PANTHER" id="PTHR34857">
    <property type="entry name" value="SLL0384 PROTEIN"/>
    <property type="match status" value="1"/>
</dbReference>
<protein>
    <submittedName>
        <fullName evidence="7">HMP/thiamine permease protein YkoC</fullName>
    </submittedName>
</protein>
<dbReference type="GeneID" id="78454583"/>
<evidence type="ECO:0000256" key="2">
    <source>
        <dbReference type="ARBA" id="ARBA00022475"/>
    </source>
</evidence>
<sequence>MIKLNPGYKGLTIFLVSLLLSFEYNYCLNFSVFCICIMLMVINKVPVKKILLAFLPVLLLAGGVFFTGMLYSNSGTAEDVTSLTKTVVIIGNVENGLQLSVRILAYAGLGLLFVFTTDPRLFIISLMQQFHLPGNFAYGILAAYGFIPVIRQEYENMRYAYRARGVKRNIFMLPMLVTAVRSSESIAMAMESKGFNAKSKRTEYIKLKVTKWDYIVLIGSTGITLLAMFLF</sequence>
<keyword evidence="3 6" id="KW-0812">Transmembrane</keyword>
<keyword evidence="5 6" id="KW-0472">Membrane</keyword>
<comment type="subcellular location">
    <subcellularLocation>
        <location evidence="1">Membrane</location>
        <topology evidence="1">Multi-pass membrane protein</topology>
    </subcellularLocation>
</comment>
<dbReference type="PANTHER" id="PTHR34857:SF2">
    <property type="entry name" value="SLL0384 PROTEIN"/>
    <property type="match status" value="1"/>
</dbReference>
<dbReference type="CDD" id="cd16914">
    <property type="entry name" value="EcfT"/>
    <property type="match status" value="1"/>
</dbReference>
<dbReference type="RefSeq" id="WP_005982574.1">
    <property type="nucleotide sequence ID" value="NZ_BAABXY010000001.1"/>
</dbReference>
<keyword evidence="2" id="KW-1003">Cell membrane</keyword>
<evidence type="ECO:0000313" key="7">
    <source>
        <dbReference type="EMBL" id="SQJ17291.1"/>
    </source>
</evidence>
<feature type="transmembrane region" description="Helical" evidence="6">
    <location>
        <begin position="51"/>
        <end position="71"/>
    </location>
</feature>
<evidence type="ECO:0000256" key="1">
    <source>
        <dbReference type="ARBA" id="ARBA00004141"/>
    </source>
</evidence>
<dbReference type="Proteomes" id="UP000249008">
    <property type="component" value="Chromosome 1"/>
</dbReference>
<dbReference type="Pfam" id="PF02361">
    <property type="entry name" value="CbiQ"/>
    <property type="match status" value="1"/>
</dbReference>
<evidence type="ECO:0000256" key="4">
    <source>
        <dbReference type="ARBA" id="ARBA00022989"/>
    </source>
</evidence>
<dbReference type="GO" id="GO:0005886">
    <property type="term" value="C:plasma membrane"/>
    <property type="evidence" value="ECO:0007669"/>
    <property type="project" value="UniProtKB-ARBA"/>
</dbReference>
<keyword evidence="4 6" id="KW-1133">Transmembrane helix</keyword>
<evidence type="ECO:0000256" key="3">
    <source>
        <dbReference type="ARBA" id="ARBA00022692"/>
    </source>
</evidence>
<feature type="transmembrane region" description="Helical" evidence="6">
    <location>
        <begin position="103"/>
        <end position="123"/>
    </location>
</feature>
<dbReference type="InterPro" id="IPR003339">
    <property type="entry name" value="ABC/ECF_trnsptr_transmembrane"/>
</dbReference>
<gene>
    <name evidence="7" type="primary">ykoC</name>
    <name evidence="7" type="ORF">NCTC12112_03326</name>
</gene>
<feature type="transmembrane region" description="Helical" evidence="6">
    <location>
        <begin position="130"/>
        <end position="150"/>
    </location>
</feature>
<dbReference type="AlphaFoldDB" id="A0AAX1TRR1"/>
<proteinExistence type="predicted"/>
<name>A0AAX1TRR1_9FUSO</name>
<feature type="transmembrane region" description="Helical" evidence="6">
    <location>
        <begin position="170"/>
        <end position="190"/>
    </location>
</feature>
<dbReference type="KEGG" id="ful:C4N20_07170"/>
<dbReference type="InterPro" id="IPR051611">
    <property type="entry name" value="ECF_transporter_component"/>
</dbReference>
<accession>A0AAX1TRR1</accession>
<feature type="transmembrane region" description="Helical" evidence="6">
    <location>
        <begin position="211"/>
        <end position="230"/>
    </location>
</feature>
<feature type="transmembrane region" description="Helical" evidence="6">
    <location>
        <begin position="12"/>
        <end position="39"/>
    </location>
</feature>
<reference evidence="7 8" key="1">
    <citation type="submission" date="2018-06" db="EMBL/GenBank/DDBJ databases">
        <authorList>
            <consortium name="Pathogen Informatics"/>
            <person name="Doyle S."/>
        </authorList>
    </citation>
    <scope>NUCLEOTIDE SEQUENCE [LARGE SCALE GENOMIC DNA]</scope>
    <source>
        <strain evidence="7 8">NCTC12112</strain>
    </source>
</reference>
<evidence type="ECO:0000256" key="5">
    <source>
        <dbReference type="ARBA" id="ARBA00023136"/>
    </source>
</evidence>
<evidence type="ECO:0000313" key="8">
    <source>
        <dbReference type="Proteomes" id="UP000249008"/>
    </source>
</evidence>
<evidence type="ECO:0000256" key="6">
    <source>
        <dbReference type="SAM" id="Phobius"/>
    </source>
</evidence>
<dbReference type="EMBL" id="LS483487">
    <property type="protein sequence ID" value="SQJ17291.1"/>
    <property type="molecule type" value="Genomic_DNA"/>
</dbReference>